<evidence type="ECO:0000313" key="1">
    <source>
        <dbReference type="EMBL" id="EPQ61368.1"/>
    </source>
</evidence>
<accession>S7QPB4</accession>
<name>S7QPB4_GLOTA</name>
<dbReference type="Proteomes" id="UP000030669">
    <property type="component" value="Unassembled WGS sequence"/>
</dbReference>
<dbReference type="OrthoDB" id="3267100at2759"/>
<proteinExistence type="predicted"/>
<dbReference type="HOGENOM" id="CLU_1194987_0_0_1"/>
<protein>
    <recommendedName>
        <fullName evidence="3">HNH nuclease domain-containing protein</fullName>
    </recommendedName>
</protein>
<evidence type="ECO:0008006" key="3">
    <source>
        <dbReference type="Google" id="ProtNLM"/>
    </source>
</evidence>
<organism evidence="1 2">
    <name type="scientific">Gloeophyllum trabeum (strain ATCC 11539 / FP-39264 / Madison 617)</name>
    <name type="common">Brown rot fungus</name>
    <dbReference type="NCBI Taxonomy" id="670483"/>
    <lineage>
        <taxon>Eukaryota</taxon>
        <taxon>Fungi</taxon>
        <taxon>Dikarya</taxon>
        <taxon>Basidiomycota</taxon>
        <taxon>Agaricomycotina</taxon>
        <taxon>Agaricomycetes</taxon>
        <taxon>Gloeophyllales</taxon>
        <taxon>Gloeophyllaceae</taxon>
        <taxon>Gloeophyllum</taxon>
    </lineage>
</organism>
<gene>
    <name evidence="1" type="ORF">GLOTRDRAFT_125085</name>
</gene>
<dbReference type="GeneID" id="19301194"/>
<dbReference type="RefSeq" id="XP_007861552.1">
    <property type="nucleotide sequence ID" value="XM_007863361.1"/>
</dbReference>
<keyword evidence="2" id="KW-1185">Reference proteome</keyword>
<reference evidence="1 2" key="1">
    <citation type="journal article" date="2012" name="Science">
        <title>The Paleozoic origin of enzymatic lignin decomposition reconstructed from 31 fungal genomes.</title>
        <authorList>
            <person name="Floudas D."/>
            <person name="Binder M."/>
            <person name="Riley R."/>
            <person name="Barry K."/>
            <person name="Blanchette R.A."/>
            <person name="Henrissat B."/>
            <person name="Martinez A.T."/>
            <person name="Otillar R."/>
            <person name="Spatafora J.W."/>
            <person name="Yadav J.S."/>
            <person name="Aerts A."/>
            <person name="Benoit I."/>
            <person name="Boyd A."/>
            <person name="Carlson A."/>
            <person name="Copeland A."/>
            <person name="Coutinho P.M."/>
            <person name="de Vries R.P."/>
            <person name="Ferreira P."/>
            <person name="Findley K."/>
            <person name="Foster B."/>
            <person name="Gaskell J."/>
            <person name="Glotzer D."/>
            <person name="Gorecki P."/>
            <person name="Heitman J."/>
            <person name="Hesse C."/>
            <person name="Hori C."/>
            <person name="Igarashi K."/>
            <person name="Jurgens J.A."/>
            <person name="Kallen N."/>
            <person name="Kersten P."/>
            <person name="Kohler A."/>
            <person name="Kuees U."/>
            <person name="Kumar T.K.A."/>
            <person name="Kuo A."/>
            <person name="LaButti K."/>
            <person name="Larrondo L.F."/>
            <person name="Lindquist E."/>
            <person name="Ling A."/>
            <person name="Lombard V."/>
            <person name="Lucas S."/>
            <person name="Lundell T."/>
            <person name="Martin R."/>
            <person name="McLaughlin D.J."/>
            <person name="Morgenstern I."/>
            <person name="Morin E."/>
            <person name="Murat C."/>
            <person name="Nagy L.G."/>
            <person name="Nolan M."/>
            <person name="Ohm R.A."/>
            <person name="Patyshakuliyeva A."/>
            <person name="Rokas A."/>
            <person name="Ruiz-Duenas F.J."/>
            <person name="Sabat G."/>
            <person name="Salamov A."/>
            <person name="Samejima M."/>
            <person name="Schmutz J."/>
            <person name="Slot J.C."/>
            <person name="St John F."/>
            <person name="Stenlid J."/>
            <person name="Sun H."/>
            <person name="Sun S."/>
            <person name="Syed K."/>
            <person name="Tsang A."/>
            <person name="Wiebenga A."/>
            <person name="Young D."/>
            <person name="Pisabarro A."/>
            <person name="Eastwood D.C."/>
            <person name="Martin F."/>
            <person name="Cullen D."/>
            <person name="Grigoriev I.V."/>
            <person name="Hibbett D.S."/>
        </authorList>
    </citation>
    <scope>NUCLEOTIDE SEQUENCE [LARGE SCALE GENOMIC DNA]</scope>
    <source>
        <strain evidence="1 2">ATCC 11539</strain>
    </source>
</reference>
<evidence type="ECO:0000313" key="2">
    <source>
        <dbReference type="Proteomes" id="UP000030669"/>
    </source>
</evidence>
<dbReference type="AlphaFoldDB" id="S7QPB4"/>
<dbReference type="KEGG" id="gtr:GLOTRDRAFT_125085"/>
<sequence>MPSLQDINDKQNGFMCQGDLHRLLDKKQLAVLYTPNPILDCDDVPSRADVPKPRGREYPSFCCYTLQNLNILNEPDVCFWQDRLHNIVSKSLDGWFRELDRHKLPHPGLLHYVYGLSVLEAFGSASAWQNANAPWFRPKGQSQAFRQSHISQTMTDHETTHDKRFAQASPMQGSHPPAPKADEQGFVRITAEEAEDFVFRLSMIRLAQQEEAERQERNDIAQWARDLAASTP</sequence>
<dbReference type="EMBL" id="KB469296">
    <property type="protein sequence ID" value="EPQ61368.1"/>
    <property type="molecule type" value="Genomic_DNA"/>
</dbReference>